<keyword evidence="8" id="KW-1185">Reference proteome</keyword>
<dbReference type="Proteomes" id="UP000664288">
    <property type="component" value="Unassembled WGS sequence"/>
</dbReference>
<feature type="binding site" evidence="5">
    <location>
        <position position="105"/>
    </location>
    <ligand>
        <name>Mg(2+)</name>
        <dbReference type="ChEBI" id="CHEBI:18420"/>
    </ligand>
</feature>
<organism evidence="7 8">
    <name type="scientific">Jiella sonneratiae</name>
    <dbReference type="NCBI Taxonomy" id="2816856"/>
    <lineage>
        <taxon>Bacteria</taxon>
        <taxon>Pseudomonadati</taxon>
        <taxon>Pseudomonadota</taxon>
        <taxon>Alphaproteobacteria</taxon>
        <taxon>Hyphomicrobiales</taxon>
        <taxon>Aurantimonadaceae</taxon>
        <taxon>Jiella</taxon>
    </lineage>
</organism>
<sequence length="146" mass="15913">MRLIGERLYLDANTIIGLLERSRPLRAAQSALMAAIAGGESFAVTSEIAVAECTTRPLREMNETLVEDYLRFVDRQLSQPPISVDRRIALAAARLRAATSMKLPDALHVACAELAGCTVFVSADQRVRLPASMRRVGFDDIGREAG</sequence>
<dbReference type="EMBL" id="JAFMPY010000039">
    <property type="protein sequence ID" value="MBO0906366.1"/>
    <property type="molecule type" value="Genomic_DNA"/>
</dbReference>
<accession>A0ABS3J9L7</accession>
<proteinExistence type="inferred from homology"/>
<dbReference type="InterPro" id="IPR002716">
    <property type="entry name" value="PIN_dom"/>
</dbReference>
<dbReference type="InterPro" id="IPR029060">
    <property type="entry name" value="PIN-like_dom_sf"/>
</dbReference>
<keyword evidence="2 5" id="KW-0540">Nuclease</keyword>
<dbReference type="CDD" id="cd09854">
    <property type="entry name" value="PIN_VapC-like"/>
    <property type="match status" value="1"/>
</dbReference>
<dbReference type="HAMAP" id="MF_00265">
    <property type="entry name" value="VapC_Nob1"/>
    <property type="match status" value="1"/>
</dbReference>
<feature type="domain" description="PIN" evidence="6">
    <location>
        <begin position="9"/>
        <end position="127"/>
    </location>
</feature>
<comment type="similarity">
    <text evidence="5">Belongs to the PINc/VapC protein family.</text>
</comment>
<dbReference type="Gene3D" id="3.40.50.1010">
    <property type="entry name" value="5'-nuclease"/>
    <property type="match status" value="1"/>
</dbReference>
<dbReference type="Pfam" id="PF01850">
    <property type="entry name" value="PIN"/>
    <property type="match status" value="1"/>
</dbReference>
<gene>
    <name evidence="5" type="primary">vapC</name>
    <name evidence="7" type="ORF">J1C47_22175</name>
</gene>
<comment type="cofactor">
    <cofactor evidence="5">
        <name>Mg(2+)</name>
        <dbReference type="ChEBI" id="CHEBI:18420"/>
    </cofactor>
</comment>
<evidence type="ECO:0000256" key="5">
    <source>
        <dbReference type="HAMAP-Rule" id="MF_00265"/>
    </source>
</evidence>
<name>A0ABS3J9L7_9HYPH</name>
<comment type="caution">
    <text evidence="7">The sequence shown here is derived from an EMBL/GenBank/DDBJ whole genome shotgun (WGS) entry which is preliminary data.</text>
</comment>
<evidence type="ECO:0000313" key="8">
    <source>
        <dbReference type="Proteomes" id="UP000664288"/>
    </source>
</evidence>
<evidence type="ECO:0000256" key="2">
    <source>
        <dbReference type="ARBA" id="ARBA00022722"/>
    </source>
</evidence>
<keyword evidence="3 5" id="KW-0479">Metal-binding</keyword>
<keyword evidence="5" id="KW-0460">Magnesium</keyword>
<evidence type="ECO:0000256" key="4">
    <source>
        <dbReference type="ARBA" id="ARBA00022801"/>
    </source>
</evidence>
<protein>
    <recommendedName>
        <fullName evidence="5">Ribonuclease VapC</fullName>
        <shortName evidence="5">RNase VapC</shortName>
        <ecNumber evidence="5">3.1.-.-</ecNumber>
    </recommendedName>
    <alternativeName>
        <fullName evidence="5">Toxin VapC</fullName>
    </alternativeName>
</protein>
<evidence type="ECO:0000313" key="7">
    <source>
        <dbReference type="EMBL" id="MBO0906366.1"/>
    </source>
</evidence>
<evidence type="ECO:0000256" key="1">
    <source>
        <dbReference type="ARBA" id="ARBA00022649"/>
    </source>
</evidence>
<reference evidence="7 8" key="1">
    <citation type="submission" date="2021-03" db="EMBL/GenBank/DDBJ databases">
        <title>Whole genome sequence of Jiella sp. MQZ13P-4.</title>
        <authorList>
            <person name="Tuo L."/>
        </authorList>
    </citation>
    <scope>NUCLEOTIDE SEQUENCE [LARGE SCALE GENOMIC DNA]</scope>
    <source>
        <strain evidence="7 8">MQZ13P-4</strain>
    </source>
</reference>
<keyword evidence="4 5" id="KW-0378">Hydrolase</keyword>
<dbReference type="RefSeq" id="WP_207352997.1">
    <property type="nucleotide sequence ID" value="NZ_JAFMPY010000039.1"/>
</dbReference>
<keyword evidence="5" id="KW-0800">Toxin</keyword>
<evidence type="ECO:0000256" key="3">
    <source>
        <dbReference type="ARBA" id="ARBA00022723"/>
    </source>
</evidence>
<keyword evidence="1 5" id="KW-1277">Toxin-antitoxin system</keyword>
<feature type="binding site" evidence="5">
    <location>
        <position position="11"/>
    </location>
    <ligand>
        <name>Mg(2+)</name>
        <dbReference type="ChEBI" id="CHEBI:18420"/>
    </ligand>
</feature>
<dbReference type="EC" id="3.1.-.-" evidence="5"/>
<dbReference type="SUPFAM" id="SSF88723">
    <property type="entry name" value="PIN domain-like"/>
    <property type="match status" value="1"/>
</dbReference>
<dbReference type="InterPro" id="IPR022907">
    <property type="entry name" value="VapC_family"/>
</dbReference>
<evidence type="ECO:0000259" key="6">
    <source>
        <dbReference type="Pfam" id="PF01850"/>
    </source>
</evidence>
<comment type="function">
    <text evidence="5">Toxic component of a toxin-antitoxin (TA) system. An RNase.</text>
</comment>